<feature type="non-terminal residue" evidence="2">
    <location>
        <position position="141"/>
    </location>
</feature>
<dbReference type="Proteomes" id="UP000266841">
    <property type="component" value="Unassembled WGS sequence"/>
</dbReference>
<feature type="compositionally biased region" description="Basic and acidic residues" evidence="1">
    <location>
        <begin position="31"/>
        <end position="50"/>
    </location>
</feature>
<feature type="region of interest" description="Disordered" evidence="1">
    <location>
        <begin position="1"/>
        <end position="141"/>
    </location>
</feature>
<proteinExistence type="predicted"/>
<organism evidence="2 3">
    <name type="scientific">Thalassiosira oceanica</name>
    <name type="common">Marine diatom</name>
    <dbReference type="NCBI Taxonomy" id="159749"/>
    <lineage>
        <taxon>Eukaryota</taxon>
        <taxon>Sar</taxon>
        <taxon>Stramenopiles</taxon>
        <taxon>Ochrophyta</taxon>
        <taxon>Bacillariophyta</taxon>
        <taxon>Coscinodiscophyceae</taxon>
        <taxon>Thalassiosirophycidae</taxon>
        <taxon>Thalassiosirales</taxon>
        <taxon>Thalassiosiraceae</taxon>
        <taxon>Thalassiosira</taxon>
    </lineage>
</organism>
<sequence length="141" mass="14709">MAIVPYNRHSGGVSQQRSAGRGGAGGTRANRGTEARGERGKRRSFADTRPEATIARETTEKGNRPAIINQHHTMERRTSRFVPKKPQIKLGKRGHQGAGGDPLSSSSSPSSGREGSGTAAAGPNPPGAVPSPSSGRFARKS</sequence>
<accession>K0TQV2</accession>
<comment type="caution">
    <text evidence="2">The sequence shown here is derived from an EMBL/GenBank/DDBJ whole genome shotgun (WGS) entry which is preliminary data.</text>
</comment>
<feature type="compositionally biased region" description="Low complexity" evidence="1">
    <location>
        <begin position="101"/>
        <end position="122"/>
    </location>
</feature>
<evidence type="ECO:0000256" key="1">
    <source>
        <dbReference type="SAM" id="MobiDB-lite"/>
    </source>
</evidence>
<dbReference type="EMBL" id="AGNL01001841">
    <property type="protein sequence ID" value="EJK76692.1"/>
    <property type="molecule type" value="Genomic_DNA"/>
</dbReference>
<name>K0TQV2_THAOC</name>
<reference evidence="2 3" key="1">
    <citation type="journal article" date="2012" name="Genome Biol.">
        <title>Genome and low-iron response of an oceanic diatom adapted to chronic iron limitation.</title>
        <authorList>
            <person name="Lommer M."/>
            <person name="Specht M."/>
            <person name="Roy A.S."/>
            <person name="Kraemer L."/>
            <person name="Andreson R."/>
            <person name="Gutowska M.A."/>
            <person name="Wolf J."/>
            <person name="Bergner S.V."/>
            <person name="Schilhabel M.B."/>
            <person name="Klostermeier U.C."/>
            <person name="Beiko R.G."/>
            <person name="Rosenstiel P."/>
            <person name="Hippler M."/>
            <person name="Laroche J."/>
        </authorList>
    </citation>
    <scope>NUCLEOTIDE SEQUENCE [LARGE SCALE GENOMIC DNA]</scope>
    <source>
        <strain evidence="2 3">CCMP1005</strain>
    </source>
</reference>
<dbReference type="AlphaFoldDB" id="K0TQV2"/>
<gene>
    <name evidence="2" type="ORF">THAOC_01532</name>
</gene>
<keyword evidence="3" id="KW-1185">Reference proteome</keyword>
<evidence type="ECO:0000313" key="3">
    <source>
        <dbReference type="Proteomes" id="UP000266841"/>
    </source>
</evidence>
<feature type="compositionally biased region" description="Basic residues" evidence="1">
    <location>
        <begin position="82"/>
        <end position="95"/>
    </location>
</feature>
<protein>
    <submittedName>
        <fullName evidence="2">Uncharacterized protein</fullName>
    </submittedName>
</protein>
<evidence type="ECO:0000313" key="2">
    <source>
        <dbReference type="EMBL" id="EJK76692.1"/>
    </source>
</evidence>